<dbReference type="VEuPathDB" id="VectorBase:GPPI046415"/>
<reference evidence="1" key="2">
    <citation type="submission" date="2020-05" db="UniProtKB">
        <authorList>
            <consortium name="EnsemblMetazoa"/>
        </authorList>
    </citation>
    <scope>IDENTIFICATION</scope>
    <source>
        <strain evidence="1">IAEA</strain>
    </source>
</reference>
<proteinExistence type="predicted"/>
<dbReference type="Proteomes" id="UP000092460">
    <property type="component" value="Unassembled WGS sequence"/>
</dbReference>
<dbReference type="EnsemblMetazoa" id="GPPI046415-RA">
    <property type="protein sequence ID" value="GPPI046415-PA"/>
    <property type="gene ID" value="GPPI046415"/>
</dbReference>
<protein>
    <submittedName>
        <fullName evidence="1">Uncharacterized protein</fullName>
    </submittedName>
</protein>
<evidence type="ECO:0000313" key="2">
    <source>
        <dbReference type="Proteomes" id="UP000092460"/>
    </source>
</evidence>
<evidence type="ECO:0000313" key="1">
    <source>
        <dbReference type="EnsemblMetazoa" id="GPPI046415-PA"/>
    </source>
</evidence>
<name>A0A1B0C178_9MUSC</name>
<dbReference type="AlphaFoldDB" id="A0A1B0C178"/>
<dbReference type="EMBL" id="JXJN01023899">
    <property type="status" value="NOT_ANNOTATED_CDS"/>
    <property type="molecule type" value="Genomic_DNA"/>
</dbReference>
<sequence length="315" mass="36374">MRTDEIVNKLYLINRIVQHHNALLNMQHHNYCRLMFPICLARSPSMMSGANLIVRTADGCGMRHTSTFTDCTIRKFLSFTNDVESYVEVAHVSHAALTKTLSASTGNTNKPPCSPYVARNVKHSATKIRCWTNVKAIFICNWRSLILLVFGNLDLFGVVSSNSSEHLSPYYRQRGRPTANMDNEELRTTVESDLHTTSPTLGSKLSSHNIDHYSMINLKFQLRIIRYKSLPEDLFHLTILKSLMRLLYEDVKINRHSFNKCYYNVLSDVRGDCNWLFHCMDINIRLSAMYDYWWSAINRAVPFKLRNSGNAMRPR</sequence>
<keyword evidence="2" id="KW-1185">Reference proteome</keyword>
<reference evidence="2" key="1">
    <citation type="submission" date="2015-01" db="EMBL/GenBank/DDBJ databases">
        <authorList>
            <person name="Aksoy S."/>
            <person name="Warren W."/>
            <person name="Wilson R.K."/>
        </authorList>
    </citation>
    <scope>NUCLEOTIDE SEQUENCE [LARGE SCALE GENOMIC DNA]</scope>
    <source>
        <strain evidence="2">IAEA</strain>
    </source>
</reference>
<organism evidence="1 2">
    <name type="scientific">Glossina palpalis gambiensis</name>
    <dbReference type="NCBI Taxonomy" id="67801"/>
    <lineage>
        <taxon>Eukaryota</taxon>
        <taxon>Metazoa</taxon>
        <taxon>Ecdysozoa</taxon>
        <taxon>Arthropoda</taxon>
        <taxon>Hexapoda</taxon>
        <taxon>Insecta</taxon>
        <taxon>Pterygota</taxon>
        <taxon>Neoptera</taxon>
        <taxon>Endopterygota</taxon>
        <taxon>Diptera</taxon>
        <taxon>Brachycera</taxon>
        <taxon>Muscomorpha</taxon>
        <taxon>Hippoboscoidea</taxon>
        <taxon>Glossinidae</taxon>
        <taxon>Glossina</taxon>
    </lineage>
</organism>
<accession>A0A1B0C178</accession>